<sequence length="208" mass="21940">MSLLAVAWDVDGTLIDSEPLHHEALVAVCGDFGADLSNVSGETFRGIHMGDVWTMLAPRLSPEADEATWLAAIIDYYVAHRDRLRPIPGALETMRALAARGIPQVCVSNSNRRIVDANVDALGVAPLLSFTISLDDVGAGKPDPEPYLTAATRLGLEPGRVLAVEDSRSGALSARAAGLFVAGYCPETGGVGEAHISLDRLEGVLELV</sequence>
<dbReference type="Proteomes" id="UP000332515">
    <property type="component" value="Unassembled WGS sequence"/>
</dbReference>
<accession>A0A6A7YCY8</accession>
<dbReference type="Pfam" id="PF00702">
    <property type="entry name" value="Hydrolase"/>
    <property type="match status" value="1"/>
</dbReference>
<dbReference type="SFLD" id="SFLDG01135">
    <property type="entry name" value="C1.5.6:_HAD__Beta-PGM__Phospha"/>
    <property type="match status" value="1"/>
</dbReference>
<organism evidence="1 2">
    <name type="scientific">Segnochrobactrum spirostomi</name>
    <dbReference type="NCBI Taxonomy" id="2608987"/>
    <lineage>
        <taxon>Bacteria</taxon>
        <taxon>Pseudomonadati</taxon>
        <taxon>Pseudomonadota</taxon>
        <taxon>Alphaproteobacteria</taxon>
        <taxon>Hyphomicrobiales</taxon>
        <taxon>Segnochrobactraceae</taxon>
        <taxon>Segnochrobactrum</taxon>
    </lineage>
</organism>
<comment type="caution">
    <text evidence="1">The sequence shown here is derived from an EMBL/GenBank/DDBJ whole genome shotgun (WGS) entry which is preliminary data.</text>
</comment>
<dbReference type="Gene3D" id="3.40.50.1000">
    <property type="entry name" value="HAD superfamily/HAD-like"/>
    <property type="match status" value="1"/>
</dbReference>
<reference evidence="1 2" key="1">
    <citation type="submission" date="2019-09" db="EMBL/GenBank/DDBJ databases">
        <title>Segnochrobactrum spirostomi gen. nov., sp. nov., isolated from the ciliate Spirostomum cf. yagiui and description of a novel family, Segnochrobactraceae fam. nov. within the order Rhizobiales of the class Alphaproteobacteria.</title>
        <authorList>
            <person name="Akter S."/>
            <person name="Shazib S.U.A."/>
            <person name="Shin M.K."/>
        </authorList>
    </citation>
    <scope>NUCLEOTIDE SEQUENCE [LARGE SCALE GENOMIC DNA]</scope>
    <source>
        <strain evidence="1 2">Sp-1</strain>
    </source>
</reference>
<dbReference type="InterPro" id="IPR036412">
    <property type="entry name" value="HAD-like_sf"/>
</dbReference>
<dbReference type="Gene3D" id="1.10.150.240">
    <property type="entry name" value="Putative phosphatase, domain 2"/>
    <property type="match status" value="1"/>
</dbReference>
<dbReference type="CDD" id="cd07505">
    <property type="entry name" value="HAD_BPGM-like"/>
    <property type="match status" value="1"/>
</dbReference>
<dbReference type="PANTHER" id="PTHR43481">
    <property type="entry name" value="FRUCTOSE-1-PHOSPHATE PHOSPHATASE"/>
    <property type="match status" value="1"/>
</dbReference>
<dbReference type="GO" id="GO:0050308">
    <property type="term" value="F:sugar-phosphatase activity"/>
    <property type="evidence" value="ECO:0007669"/>
    <property type="project" value="TreeGrafter"/>
</dbReference>
<protein>
    <submittedName>
        <fullName evidence="1">HAD family phosphatase</fullName>
    </submittedName>
</protein>
<dbReference type="RefSeq" id="WP_153490097.1">
    <property type="nucleotide sequence ID" value="NZ_VWNA01000003.1"/>
</dbReference>
<dbReference type="PRINTS" id="PR00413">
    <property type="entry name" value="HADHALOGNASE"/>
</dbReference>
<dbReference type="InterPro" id="IPR006439">
    <property type="entry name" value="HAD-SF_hydro_IA"/>
</dbReference>
<keyword evidence="2" id="KW-1185">Reference proteome</keyword>
<dbReference type="PANTHER" id="PTHR43481:SF4">
    <property type="entry name" value="GLYCEROL-1-PHOSPHATE PHOSPHOHYDROLASE 1-RELATED"/>
    <property type="match status" value="1"/>
</dbReference>
<dbReference type="SFLD" id="SFLDG01129">
    <property type="entry name" value="C1.5:_HAD__Beta-PGM__Phosphata"/>
    <property type="match status" value="1"/>
</dbReference>
<dbReference type="EMBL" id="VWNA01000003">
    <property type="protein sequence ID" value="MQT15269.1"/>
    <property type="molecule type" value="Genomic_DNA"/>
</dbReference>
<dbReference type="SUPFAM" id="SSF56784">
    <property type="entry name" value="HAD-like"/>
    <property type="match status" value="1"/>
</dbReference>
<dbReference type="AlphaFoldDB" id="A0A6A7YCY8"/>
<dbReference type="SFLD" id="SFLDS00003">
    <property type="entry name" value="Haloacid_Dehalogenase"/>
    <property type="match status" value="1"/>
</dbReference>
<evidence type="ECO:0000313" key="1">
    <source>
        <dbReference type="EMBL" id="MQT15269.1"/>
    </source>
</evidence>
<proteinExistence type="predicted"/>
<dbReference type="InterPro" id="IPR051806">
    <property type="entry name" value="HAD-like_SPP"/>
</dbReference>
<name>A0A6A7YCY8_9HYPH</name>
<gene>
    <name evidence="1" type="ORF">F0357_21925</name>
</gene>
<evidence type="ECO:0000313" key="2">
    <source>
        <dbReference type="Proteomes" id="UP000332515"/>
    </source>
</evidence>
<dbReference type="InterPro" id="IPR023214">
    <property type="entry name" value="HAD_sf"/>
</dbReference>
<dbReference type="InterPro" id="IPR023198">
    <property type="entry name" value="PGP-like_dom2"/>
</dbReference>
<dbReference type="NCBIfam" id="TIGR01509">
    <property type="entry name" value="HAD-SF-IA-v3"/>
    <property type="match status" value="1"/>
</dbReference>